<gene>
    <name evidence="2" type="ORF">KV110_14690</name>
</gene>
<dbReference type="InterPro" id="IPR030678">
    <property type="entry name" value="Peptide/Ni-bd"/>
</dbReference>
<dbReference type="EMBL" id="CP078145">
    <property type="protein sequence ID" value="QXN94194.1"/>
    <property type="molecule type" value="Genomic_DNA"/>
</dbReference>
<name>A0ABX8RX10_NOCIO</name>
<dbReference type="Proteomes" id="UP000694257">
    <property type="component" value="Chromosome"/>
</dbReference>
<dbReference type="CDD" id="cd00995">
    <property type="entry name" value="PBP2_NikA_DppA_OppA_like"/>
    <property type="match status" value="1"/>
</dbReference>
<feature type="domain" description="Solute-binding protein family 5" evidence="1">
    <location>
        <begin position="105"/>
        <end position="399"/>
    </location>
</feature>
<sequence>MRLVCLVFHVRHANWPCGTHLPARCGRMTVEKRSLRLIAVLAVLLLGGTACSESAEPPEPGVLTVGVREPASLLPGDLRDQAGRMLVGALWTPLVDYDAATGQSTPRAAESVTSSDQVTWEIKLRADGRFHDGSPVTAKSYVDTWRTVADERWAGSGALTEVLRAKEISAPDEGTLRIVLDRPFGQVPAVLAAQALLPLPASVLASRDWVGFAANPVGNGPFRMAERWQPGSGGRLVRIGDATGKAREIRFNVGDSAAQYDQVRAGSLDLATEVPGERHEAMHHDFGDRHAMWPLPEASYLAFPLSDKRFEDAAVRYAFAMAVDRAALAAGPLAHQVDPARAILPPGVAPGERSGTCRPCTHDQAAAKSLLGQVTFTGPVTVYFGAGQERWAPPLADQIRTALTVEATARPRGDQAEHVDGPLLLTRSQSTSSPHELLTALAKAAGYTDDGFAQLLAAADSAGLSAENGQLYRLAENQLLRDLPVAPLWSGHGHAVWAERVGDVTAMPLRGVDLASISV</sequence>
<proteinExistence type="predicted"/>
<keyword evidence="3" id="KW-1185">Reference proteome</keyword>
<protein>
    <submittedName>
        <fullName evidence="2">ABC transporter substrate-binding protein</fullName>
    </submittedName>
</protein>
<dbReference type="Pfam" id="PF00496">
    <property type="entry name" value="SBP_bac_5"/>
    <property type="match status" value="1"/>
</dbReference>
<evidence type="ECO:0000259" key="1">
    <source>
        <dbReference type="Pfam" id="PF00496"/>
    </source>
</evidence>
<dbReference type="PIRSF" id="PIRSF002741">
    <property type="entry name" value="MppA"/>
    <property type="match status" value="1"/>
</dbReference>
<dbReference type="InterPro" id="IPR000914">
    <property type="entry name" value="SBP_5_dom"/>
</dbReference>
<evidence type="ECO:0000313" key="3">
    <source>
        <dbReference type="Proteomes" id="UP000694257"/>
    </source>
</evidence>
<reference evidence="2 3" key="1">
    <citation type="submission" date="2021-07" db="EMBL/GenBank/DDBJ databases">
        <title>Whole Genome Sequence of Nocardia Iowensis.</title>
        <authorList>
            <person name="Lamm A."/>
            <person name="Collins-Fairclough A.M."/>
            <person name="Bunk B."/>
            <person name="Sproer C."/>
        </authorList>
    </citation>
    <scope>NUCLEOTIDE SEQUENCE [LARGE SCALE GENOMIC DNA]</scope>
    <source>
        <strain evidence="2 3">NRRL 5646</strain>
    </source>
</reference>
<evidence type="ECO:0000313" key="2">
    <source>
        <dbReference type="EMBL" id="QXN94194.1"/>
    </source>
</evidence>
<accession>A0ABX8RX10</accession>
<dbReference type="PANTHER" id="PTHR30290:SF83">
    <property type="entry name" value="ABC TRANSPORTER SUBSTRATE-BINDING PROTEIN"/>
    <property type="match status" value="1"/>
</dbReference>
<dbReference type="InterPro" id="IPR039424">
    <property type="entry name" value="SBP_5"/>
</dbReference>
<dbReference type="PANTHER" id="PTHR30290">
    <property type="entry name" value="PERIPLASMIC BINDING COMPONENT OF ABC TRANSPORTER"/>
    <property type="match status" value="1"/>
</dbReference>
<organism evidence="2 3">
    <name type="scientific">Nocardia iowensis</name>
    <dbReference type="NCBI Taxonomy" id="204891"/>
    <lineage>
        <taxon>Bacteria</taxon>
        <taxon>Bacillati</taxon>
        <taxon>Actinomycetota</taxon>
        <taxon>Actinomycetes</taxon>
        <taxon>Mycobacteriales</taxon>
        <taxon>Nocardiaceae</taxon>
        <taxon>Nocardia</taxon>
    </lineage>
</organism>